<name>A0ABW2LSR1_9FLAO</name>
<accession>A0ABW2LSR1</accession>
<dbReference type="EMBL" id="JBHTCR010000001">
    <property type="protein sequence ID" value="MFC7345577.1"/>
    <property type="molecule type" value="Genomic_DNA"/>
</dbReference>
<evidence type="ECO:0000313" key="2">
    <source>
        <dbReference type="Proteomes" id="UP001596550"/>
    </source>
</evidence>
<dbReference type="SUPFAM" id="SSF56935">
    <property type="entry name" value="Porins"/>
    <property type="match status" value="1"/>
</dbReference>
<reference evidence="2" key="1">
    <citation type="journal article" date="2019" name="Int. J. Syst. Evol. Microbiol.">
        <title>The Global Catalogue of Microorganisms (GCM) 10K type strain sequencing project: providing services to taxonomists for standard genome sequencing and annotation.</title>
        <authorList>
            <consortium name="The Broad Institute Genomics Platform"/>
            <consortium name="The Broad Institute Genome Sequencing Center for Infectious Disease"/>
            <person name="Wu L."/>
            <person name="Ma J."/>
        </authorList>
    </citation>
    <scope>NUCLEOTIDE SEQUENCE [LARGE SCALE GENOMIC DNA]</scope>
    <source>
        <strain evidence="2">CCUG 54781</strain>
    </source>
</reference>
<gene>
    <name evidence="1" type="ORF">ACFQO9_02455</name>
</gene>
<evidence type="ECO:0008006" key="3">
    <source>
        <dbReference type="Google" id="ProtNLM"/>
    </source>
</evidence>
<keyword evidence="2" id="KW-1185">Reference proteome</keyword>
<dbReference type="Proteomes" id="UP001596550">
    <property type="component" value="Unassembled WGS sequence"/>
</dbReference>
<organism evidence="1 2">
    <name type="scientific">Chryseobacterium zhengzhouense</name>
    <dbReference type="NCBI Taxonomy" id="1636086"/>
    <lineage>
        <taxon>Bacteria</taxon>
        <taxon>Pseudomonadati</taxon>
        <taxon>Bacteroidota</taxon>
        <taxon>Flavobacteriia</taxon>
        <taxon>Flavobacteriales</taxon>
        <taxon>Weeksellaceae</taxon>
        <taxon>Chryseobacterium group</taxon>
        <taxon>Chryseobacterium</taxon>
    </lineage>
</organism>
<sequence length="803" mass="90208">MMNICLFQKPIIALSLATASFYFSQNKAENALLKFEKDYPQEKVHLIFNKDHYVAGENIWFKSFVFDGYNRSKISTSLFVEIYDRNKKLIDKKMIPLLNGEGSGSFSLSKTLQEDVFFVRAYTTWMTNFSEDFNYLQPITIYNPESPKKIQPDNEAVWSATIHPEGGTFIEGISTKFAVRLHSKGIAPSEWKGTVSEAGKPDVIITQFKGFDQNVGSFNLTSQTGKQYQLTVEDKNGKKQTINLPQAENSGISLHVESTDNAIQYSIQSKNISDNQVYTMIGTINNQMVFKAAINKMSGKTFSIPADKLINGVLQITIFDVNENVVAQRLCFVQPNVLNIKKPSLNPDFNTAERGKNSINIGNNSHYNSYSVLVTDSSDNTSEDENSLLSSLWLTGDFSSNIFKPAQYFTKNHNSEALDALLISEKYKRFEWKNIISGKYPIIRNKPQSYISYKGKVMSQGKPAANADLNLIFKMPDAGMKFHTITTDANGLFTIQNLVFEDSMKFSYQLNTKDKAAIETTQVYFQPNFSFVPLGKALPESRMLLTNRKIGEKLPEKVAKSVENLNSEKFINEKITVIEEVKIRADKRNKTQKLNETLSSPMFKSPNEMVFDFVNENNGLGATNILQWLQGRVPGLQISSTGANASATMRGGPVEIFIDEMRTDPSQVSMISVPEIAMVKVIRGAFMGSSGGGNGAIVIYTRRGGITGSAPDNGQSKTLKDITLKGYDKEEPFKNNIYDEVDANSLSKDSRTTLYWNPFLPNMPKELTKINFYNNDDAKEFKVLIIGFDEENDTPLYYNEVLK</sequence>
<proteinExistence type="predicted"/>
<comment type="caution">
    <text evidence="1">The sequence shown here is derived from an EMBL/GenBank/DDBJ whole genome shotgun (WGS) entry which is preliminary data.</text>
</comment>
<evidence type="ECO:0000313" key="1">
    <source>
        <dbReference type="EMBL" id="MFC7345577.1"/>
    </source>
</evidence>
<dbReference type="Gene3D" id="2.170.130.10">
    <property type="entry name" value="TonB-dependent receptor, plug domain"/>
    <property type="match status" value="1"/>
</dbReference>
<dbReference type="RefSeq" id="WP_378172969.1">
    <property type="nucleotide sequence ID" value="NZ_JBHTCR010000001.1"/>
</dbReference>
<protein>
    <recommendedName>
        <fullName evidence="3">TonB-dependent receptor plug domain-containing protein</fullName>
    </recommendedName>
</protein>
<dbReference type="InterPro" id="IPR037066">
    <property type="entry name" value="Plug_dom_sf"/>
</dbReference>